<feature type="region of interest" description="Disordered" evidence="1">
    <location>
        <begin position="15"/>
        <end position="44"/>
    </location>
</feature>
<feature type="compositionally biased region" description="Polar residues" evidence="1">
    <location>
        <begin position="25"/>
        <end position="34"/>
    </location>
</feature>
<feature type="non-terminal residue" evidence="2">
    <location>
        <position position="358"/>
    </location>
</feature>
<evidence type="ECO:0000256" key="1">
    <source>
        <dbReference type="SAM" id="MobiDB-lite"/>
    </source>
</evidence>
<proteinExistence type="predicted"/>
<dbReference type="Proteomes" id="UP000663874">
    <property type="component" value="Unassembled WGS sequence"/>
</dbReference>
<gene>
    <name evidence="2" type="ORF">FNK824_LOCUS39678</name>
</gene>
<evidence type="ECO:0000313" key="3">
    <source>
        <dbReference type="Proteomes" id="UP000663874"/>
    </source>
</evidence>
<feature type="compositionally biased region" description="Basic and acidic residues" evidence="1">
    <location>
        <begin position="267"/>
        <end position="278"/>
    </location>
</feature>
<name>A0A820GAY3_9BILA</name>
<reference evidence="2" key="1">
    <citation type="submission" date="2021-02" db="EMBL/GenBank/DDBJ databases">
        <authorList>
            <person name="Nowell W R."/>
        </authorList>
    </citation>
    <scope>NUCLEOTIDE SEQUENCE</scope>
</reference>
<feature type="region of interest" description="Disordered" evidence="1">
    <location>
        <begin position="259"/>
        <end position="278"/>
    </location>
</feature>
<feature type="region of interest" description="Disordered" evidence="1">
    <location>
        <begin position="112"/>
        <end position="131"/>
    </location>
</feature>
<feature type="non-terminal residue" evidence="2">
    <location>
        <position position="1"/>
    </location>
</feature>
<protein>
    <submittedName>
        <fullName evidence="2">Uncharacterized protein</fullName>
    </submittedName>
</protein>
<comment type="caution">
    <text evidence="2">The sequence shown here is derived from an EMBL/GenBank/DDBJ whole genome shotgun (WGS) entry which is preliminary data.</text>
</comment>
<dbReference type="AlphaFoldDB" id="A0A820GAY3"/>
<evidence type="ECO:0000313" key="2">
    <source>
        <dbReference type="EMBL" id="CAF4275465.1"/>
    </source>
</evidence>
<feature type="compositionally biased region" description="Basic and acidic residues" evidence="1">
    <location>
        <begin position="113"/>
        <end position="129"/>
    </location>
</feature>
<sequence length="358" mass="40443">FRKLTDLKQEVQPQIEESPLIKTAEVTTSENYPQSVEDKEKEHEAERISVDALTEAIREILATPATVHLPTVDHTIQQTTEPEQIAEKPSFASVSEITKPVEEVLPSEVISTEEERTKQADTKEEELQQPRRASTVIETVKETRTEYHPRSVEDKVKEHEAEHIPSETLTEIVREILATPITVHLPTVDHTLQEITETKQVLEIPSIESPPEVSKPVDEILSSQVISIEEQRRKSAEIQEEELQQPSIAPTVIETVEETTTESHLPSTEEKVKEHEAERISSEALTEIVREILFTPITVNFPRVGRAAEQTNRTEQLVEPQPIDSLSKIVKEAGQIITTPVATTNELLIEPLLLLFYL</sequence>
<organism evidence="2 3">
    <name type="scientific">Rotaria sordida</name>
    <dbReference type="NCBI Taxonomy" id="392033"/>
    <lineage>
        <taxon>Eukaryota</taxon>
        <taxon>Metazoa</taxon>
        <taxon>Spiralia</taxon>
        <taxon>Gnathifera</taxon>
        <taxon>Rotifera</taxon>
        <taxon>Eurotatoria</taxon>
        <taxon>Bdelloidea</taxon>
        <taxon>Philodinida</taxon>
        <taxon>Philodinidae</taxon>
        <taxon>Rotaria</taxon>
    </lineage>
</organism>
<accession>A0A820GAY3</accession>
<dbReference type="EMBL" id="CAJOBE010026993">
    <property type="protein sequence ID" value="CAF4275465.1"/>
    <property type="molecule type" value="Genomic_DNA"/>
</dbReference>